<dbReference type="GO" id="GO:0006313">
    <property type="term" value="P:DNA transposition"/>
    <property type="evidence" value="ECO:0007669"/>
    <property type="project" value="InterPro"/>
</dbReference>
<dbReference type="Pfam" id="PF01609">
    <property type="entry name" value="DDE_Tnp_1"/>
    <property type="match status" value="1"/>
</dbReference>
<dbReference type="GO" id="GO:0003677">
    <property type="term" value="F:DNA binding"/>
    <property type="evidence" value="ECO:0007669"/>
    <property type="project" value="InterPro"/>
</dbReference>
<dbReference type="AlphaFoldDB" id="A0A6V7RPF4"/>
<feature type="domain" description="Transposase IS4-like" evidence="2">
    <location>
        <begin position="114"/>
        <end position="220"/>
    </location>
</feature>
<feature type="region of interest" description="Disordered" evidence="1">
    <location>
        <begin position="59"/>
        <end position="89"/>
    </location>
</feature>
<evidence type="ECO:0000259" key="2">
    <source>
        <dbReference type="Pfam" id="PF01609"/>
    </source>
</evidence>
<keyword evidence="4" id="KW-1185">Reference proteome</keyword>
<accession>A0A6V7RPF4</accession>
<dbReference type="Proteomes" id="UP000521032">
    <property type="component" value="Unassembled WGS sequence"/>
</dbReference>
<protein>
    <submittedName>
        <fullName evidence="3">IS1182 family transposase IS656</fullName>
    </submittedName>
</protein>
<gene>
    <name evidence="3" type="ORF">JEOSCH030_01825</name>
</gene>
<evidence type="ECO:0000313" key="3">
    <source>
        <dbReference type="EMBL" id="CAD2080426.1"/>
    </source>
</evidence>
<sequence length="256" mass="28340">MDCGFRVDDPVPSQATFSRLTTKLSDTNILEQAQAAVIRQATDEGFISDDTVALDATHVEARDQAPIEKATRSKPAPKKRGRKSKDERDQWLKAEAEKAAALPLYEKPIAAQLDATLADLRQAVPQDPKWGIKKNSEGKNIFWYGYKVHLAVGATSQYILQSLFSGGQLNDGKAAIPLLKGLDECVSLPHLRYQTMDAGYDYAPIYTQVHQMGQQSVIAYNRRNEPAPDGFNQYFAPPVCVNMPTVTTVLTQSMRP</sequence>
<feature type="compositionally biased region" description="Basic and acidic residues" evidence="1">
    <location>
        <begin position="59"/>
        <end position="71"/>
    </location>
</feature>
<organism evidence="3 4">
    <name type="scientific">Phocicoccus schoeneichii</name>
    <dbReference type="NCBI Taxonomy" id="1812261"/>
    <lineage>
        <taxon>Bacteria</taxon>
        <taxon>Bacillati</taxon>
        <taxon>Bacillota</taxon>
        <taxon>Bacilli</taxon>
        <taxon>Bacillales</taxon>
        <taxon>Salinicoccaceae</taxon>
        <taxon>Phocicoccus</taxon>
    </lineage>
</organism>
<evidence type="ECO:0000256" key="1">
    <source>
        <dbReference type="SAM" id="MobiDB-lite"/>
    </source>
</evidence>
<dbReference type="InterPro" id="IPR002559">
    <property type="entry name" value="Transposase_11"/>
</dbReference>
<comment type="caution">
    <text evidence="3">The sequence shown here is derived from an EMBL/GenBank/DDBJ whole genome shotgun (WGS) entry which is preliminary data.</text>
</comment>
<reference evidence="3 4" key="1">
    <citation type="submission" date="2020-07" db="EMBL/GenBank/DDBJ databases">
        <authorList>
            <person name="Criscuolo A."/>
        </authorList>
    </citation>
    <scope>NUCLEOTIDE SEQUENCE [LARGE SCALE GENOMIC DNA]</scope>
    <source>
        <strain evidence="4">CIP 111030</strain>
    </source>
</reference>
<dbReference type="GO" id="GO:0004803">
    <property type="term" value="F:transposase activity"/>
    <property type="evidence" value="ECO:0007669"/>
    <property type="project" value="InterPro"/>
</dbReference>
<name>A0A6V7RPF4_9BACL</name>
<dbReference type="EMBL" id="CAJEWE010000016">
    <property type="protein sequence ID" value="CAD2080426.1"/>
    <property type="molecule type" value="Genomic_DNA"/>
</dbReference>
<evidence type="ECO:0000313" key="4">
    <source>
        <dbReference type="Proteomes" id="UP000521032"/>
    </source>
</evidence>
<proteinExistence type="predicted"/>